<keyword evidence="4" id="KW-1185">Reference proteome</keyword>
<feature type="signal peptide" evidence="2">
    <location>
        <begin position="1"/>
        <end position="25"/>
    </location>
</feature>
<evidence type="ECO:0000313" key="3">
    <source>
        <dbReference type="EMBL" id="GAA1197528.1"/>
    </source>
</evidence>
<reference evidence="4" key="1">
    <citation type="journal article" date="2019" name="Int. J. Syst. Evol. Microbiol.">
        <title>The Global Catalogue of Microorganisms (GCM) 10K type strain sequencing project: providing services to taxonomists for standard genome sequencing and annotation.</title>
        <authorList>
            <consortium name="The Broad Institute Genomics Platform"/>
            <consortium name="The Broad Institute Genome Sequencing Center for Infectious Disease"/>
            <person name="Wu L."/>
            <person name="Ma J."/>
        </authorList>
    </citation>
    <scope>NUCLEOTIDE SEQUENCE [LARGE SCALE GENOMIC DNA]</scope>
    <source>
        <strain evidence="4">JCM 13022</strain>
    </source>
</reference>
<keyword evidence="1" id="KW-0472">Membrane</keyword>
<dbReference type="Proteomes" id="UP001500467">
    <property type="component" value="Unassembled WGS sequence"/>
</dbReference>
<feature type="transmembrane region" description="Helical" evidence="1">
    <location>
        <begin position="195"/>
        <end position="216"/>
    </location>
</feature>
<gene>
    <name evidence="3" type="ORF">GCM10009675_11050</name>
</gene>
<sequence>MTRRIVIPIVLATGAMLGIASPAAAQEEPAPTTLTRADVSVTMNAGATDVLRATYRLVEPTAETTPIELLVLPRDNAEVTELTAVSGLTDLGPMNGIRAEATLPAGTSEYTVEQHVRRVDGTHGLPLAIPDIATARTASVNIEITLPPGMRLTGDSMPSYHVETSDDDRTVLHHRGHSLPSVLVAEYGNTSRTSIGFWSSTVGLVLVTVVIIAWAYHSFRKERVRR</sequence>
<accession>A0ABP4FT68</accession>
<keyword evidence="1" id="KW-1133">Transmembrane helix</keyword>
<keyword evidence="2" id="KW-0732">Signal</keyword>
<dbReference type="RefSeq" id="WP_253856178.1">
    <property type="nucleotide sequence ID" value="NZ_BAAALM010000005.1"/>
</dbReference>
<organism evidence="3 4">
    <name type="scientific">Prauserella alba</name>
    <dbReference type="NCBI Taxonomy" id="176898"/>
    <lineage>
        <taxon>Bacteria</taxon>
        <taxon>Bacillati</taxon>
        <taxon>Actinomycetota</taxon>
        <taxon>Actinomycetes</taxon>
        <taxon>Pseudonocardiales</taxon>
        <taxon>Pseudonocardiaceae</taxon>
        <taxon>Prauserella</taxon>
    </lineage>
</organism>
<evidence type="ECO:0000256" key="2">
    <source>
        <dbReference type="SAM" id="SignalP"/>
    </source>
</evidence>
<dbReference type="EMBL" id="BAAALM010000005">
    <property type="protein sequence ID" value="GAA1197528.1"/>
    <property type="molecule type" value="Genomic_DNA"/>
</dbReference>
<keyword evidence="1" id="KW-0812">Transmembrane</keyword>
<evidence type="ECO:0000256" key="1">
    <source>
        <dbReference type="SAM" id="Phobius"/>
    </source>
</evidence>
<name>A0ABP4FT68_9PSEU</name>
<evidence type="ECO:0000313" key="4">
    <source>
        <dbReference type="Proteomes" id="UP001500467"/>
    </source>
</evidence>
<protein>
    <submittedName>
        <fullName evidence="3">Uncharacterized protein</fullName>
    </submittedName>
</protein>
<proteinExistence type="predicted"/>
<comment type="caution">
    <text evidence="3">The sequence shown here is derived from an EMBL/GenBank/DDBJ whole genome shotgun (WGS) entry which is preliminary data.</text>
</comment>
<feature type="chain" id="PRO_5045666550" evidence="2">
    <location>
        <begin position="26"/>
        <end position="226"/>
    </location>
</feature>